<comment type="catalytic activity">
    <reaction evidence="8">
        <text>2-oxo-dATP + H2O = 2-oxo-dAMP + diphosphate + H(+)</text>
        <dbReference type="Rhea" id="RHEA:31583"/>
        <dbReference type="ChEBI" id="CHEBI:15377"/>
        <dbReference type="ChEBI" id="CHEBI:15378"/>
        <dbReference type="ChEBI" id="CHEBI:33019"/>
        <dbReference type="ChEBI" id="CHEBI:63212"/>
        <dbReference type="ChEBI" id="CHEBI:77897"/>
        <dbReference type="EC" id="3.6.1.56"/>
    </reaction>
    <physiologicalReaction direction="left-to-right" evidence="8">
        <dbReference type="Rhea" id="RHEA:31584"/>
    </physiologicalReaction>
</comment>
<dbReference type="Pfam" id="PF00293">
    <property type="entry name" value="NUDIX"/>
    <property type="match status" value="1"/>
</dbReference>
<evidence type="ECO:0000256" key="11">
    <source>
        <dbReference type="ARBA" id="ARBA00026103"/>
    </source>
</evidence>
<evidence type="ECO:0000313" key="24">
    <source>
        <dbReference type="EMBL" id="KKS69878.1"/>
    </source>
</evidence>
<evidence type="ECO:0000256" key="5">
    <source>
        <dbReference type="ARBA" id="ARBA00022801"/>
    </source>
</evidence>
<dbReference type="PANTHER" id="PTHR43758">
    <property type="entry name" value="7,8-DIHYDRO-8-OXOGUANINE TRIPHOSPHATASE"/>
    <property type="match status" value="1"/>
</dbReference>
<evidence type="ECO:0000259" key="23">
    <source>
        <dbReference type="PROSITE" id="PS51462"/>
    </source>
</evidence>
<accession>A0A0G1E5M1</accession>
<proteinExistence type="inferred from homology"/>
<dbReference type="EMBL" id="LCEJ01000043">
    <property type="protein sequence ID" value="KKS69878.1"/>
    <property type="molecule type" value="Genomic_DNA"/>
</dbReference>
<comment type="subunit">
    <text evidence="3">Monomer.</text>
</comment>
<dbReference type="InterPro" id="IPR003563">
    <property type="entry name" value="8ODP"/>
</dbReference>
<dbReference type="InterPro" id="IPR015797">
    <property type="entry name" value="NUDIX_hydrolase-like_dom_sf"/>
</dbReference>
<protein>
    <recommendedName>
        <fullName evidence="12">Oxidized purine nucleoside triphosphate hydrolase</fullName>
        <ecNumber evidence="11">3.6.1.56</ecNumber>
    </recommendedName>
    <alternativeName>
        <fullName evidence="16">2-hydroxy-dATP diphosphatase</fullName>
    </alternativeName>
    <alternativeName>
        <fullName evidence="15">7,8-dihydro-8-oxoguanine triphosphatase</fullName>
    </alternativeName>
    <alternativeName>
        <fullName evidence="14">8-oxo-dGTPase</fullName>
    </alternativeName>
    <alternativeName>
        <fullName evidence="17">Methylated purine nucleoside triphosphate hydrolase</fullName>
    </alternativeName>
    <alternativeName>
        <fullName evidence="13">Nucleoside diphosphate-linked moiety X motif 1</fullName>
    </alternativeName>
</protein>
<evidence type="ECO:0000256" key="10">
    <source>
        <dbReference type="ARBA" id="ARBA00024596"/>
    </source>
</evidence>
<evidence type="ECO:0000256" key="22">
    <source>
        <dbReference type="SAM" id="MobiDB-lite"/>
    </source>
</evidence>
<evidence type="ECO:0000256" key="12">
    <source>
        <dbReference type="ARBA" id="ARBA00026218"/>
    </source>
</evidence>
<dbReference type="GO" id="GO:0042262">
    <property type="term" value="P:DNA protection"/>
    <property type="evidence" value="ECO:0007669"/>
    <property type="project" value="InterPro"/>
</dbReference>
<comment type="cofactor">
    <cofactor evidence="1">
        <name>Mg(2+)</name>
        <dbReference type="ChEBI" id="CHEBI:18420"/>
    </cofactor>
</comment>
<comment type="function">
    <text evidence="21">Oxidized purine nucleoside triphosphate hydrolase which is a prominent sanitizer of the oxidized nucleotide pool. Catalyzes the hydrolysis of 2-oxo-dATP (2-hydroxy-dATP) into 2-oxo-dAMP. Also has a significant hydrolase activity toward 2-oxo-ATP, 8-oxo-dGTP and 8-oxo-dATP. Through the hydrolysis of oxidized purine nucleoside triphosphates, prevents their incorporation into DNA and the subsequent transversions A:T to C:G and G:C to T:A. Also catalyzes the hydrolysis of methylated purine nucleoside triphosphate preventing their integration into DNA. Through this antimutagenic activity protects cells from oxidative stress.</text>
</comment>
<dbReference type="GO" id="GO:0008413">
    <property type="term" value="F:8-oxo-7,8-dihydroguanosine triphosphate pyrophosphatase activity"/>
    <property type="evidence" value="ECO:0007669"/>
    <property type="project" value="InterPro"/>
</dbReference>
<evidence type="ECO:0000256" key="18">
    <source>
        <dbReference type="ARBA" id="ARBA00048002"/>
    </source>
</evidence>
<evidence type="ECO:0000256" key="9">
    <source>
        <dbReference type="ARBA" id="ARBA00024486"/>
    </source>
</evidence>
<sequence length="173" mass="19933">MTESLNITHTLCLPLKEDQALLAMKKRGFGEGKWNGAGGKIEESESSEEGATRETREEFGIIPKSLTLVAVLVFKFIDKPEWDRIVDVYLTYDWNGEPSESEEMRPKWFKKSEIPLTEMWEADTHWLPLVLEGKTILGNFDYTADQKLQTFNLREADYQELSTSFNRSMLSKS</sequence>
<comment type="caution">
    <text evidence="24">The sequence shown here is derived from an EMBL/GenBank/DDBJ whole genome shotgun (WGS) entry which is preliminary data.</text>
</comment>
<evidence type="ECO:0000256" key="19">
    <source>
        <dbReference type="ARBA" id="ARBA00048894"/>
    </source>
</evidence>
<dbReference type="InterPro" id="IPR020084">
    <property type="entry name" value="NUDIX_hydrolase_CS"/>
</dbReference>
<organism evidence="24 25">
    <name type="scientific">Candidatus Daviesbacteria bacterium GW2011_GWA2_42_7</name>
    <dbReference type="NCBI Taxonomy" id="1618425"/>
    <lineage>
        <taxon>Bacteria</taxon>
        <taxon>Candidatus Daviesiibacteriota</taxon>
    </lineage>
</organism>
<dbReference type="PROSITE" id="PS00893">
    <property type="entry name" value="NUDIX_BOX"/>
    <property type="match status" value="1"/>
</dbReference>
<evidence type="ECO:0000256" key="16">
    <source>
        <dbReference type="ARBA" id="ARBA00031927"/>
    </source>
</evidence>
<evidence type="ECO:0000256" key="7">
    <source>
        <dbReference type="ARBA" id="ARBA00024448"/>
    </source>
</evidence>
<evidence type="ECO:0000313" key="25">
    <source>
        <dbReference type="Proteomes" id="UP000034785"/>
    </source>
</evidence>
<name>A0A0G1E5M1_9BACT</name>
<dbReference type="SUPFAM" id="SSF55811">
    <property type="entry name" value="Nudix"/>
    <property type="match status" value="1"/>
</dbReference>
<dbReference type="CDD" id="cd03427">
    <property type="entry name" value="NUDIX_MTH1_Nudt1"/>
    <property type="match status" value="1"/>
</dbReference>
<comment type="catalytic activity">
    <reaction evidence="18">
        <text>N(6)-methyl-ATP + H2O = N(6)-methyl-AMP + diphosphate + H(+)</text>
        <dbReference type="Rhea" id="RHEA:67608"/>
        <dbReference type="ChEBI" id="CHEBI:15377"/>
        <dbReference type="ChEBI" id="CHEBI:15378"/>
        <dbReference type="ChEBI" id="CHEBI:33019"/>
        <dbReference type="ChEBI" id="CHEBI:144842"/>
        <dbReference type="ChEBI" id="CHEBI:172873"/>
    </reaction>
    <physiologicalReaction direction="left-to-right" evidence="18">
        <dbReference type="Rhea" id="RHEA:67609"/>
    </physiologicalReaction>
</comment>
<evidence type="ECO:0000256" key="20">
    <source>
        <dbReference type="ARBA" id="ARBA00049032"/>
    </source>
</evidence>
<dbReference type="Proteomes" id="UP000034785">
    <property type="component" value="Unassembled WGS sequence"/>
</dbReference>
<evidence type="ECO:0000256" key="13">
    <source>
        <dbReference type="ARBA" id="ARBA00029673"/>
    </source>
</evidence>
<dbReference type="PRINTS" id="PR01403">
    <property type="entry name" value="8OXTPHPHTASE"/>
</dbReference>
<keyword evidence="6" id="KW-0460">Magnesium</keyword>
<evidence type="ECO:0000256" key="1">
    <source>
        <dbReference type="ARBA" id="ARBA00001946"/>
    </source>
</evidence>
<gene>
    <name evidence="24" type="ORF">UV41_C0043G0006</name>
</gene>
<evidence type="ECO:0000256" key="2">
    <source>
        <dbReference type="ARBA" id="ARBA00005582"/>
    </source>
</evidence>
<comment type="catalytic activity">
    <reaction evidence="10">
        <text>2-oxo-ATP + H2O = 2-oxo-AMP + diphosphate + H(+)</text>
        <dbReference type="Rhea" id="RHEA:67392"/>
        <dbReference type="ChEBI" id="CHEBI:15377"/>
        <dbReference type="ChEBI" id="CHEBI:15378"/>
        <dbReference type="ChEBI" id="CHEBI:33019"/>
        <dbReference type="ChEBI" id="CHEBI:71395"/>
        <dbReference type="ChEBI" id="CHEBI:172878"/>
    </reaction>
    <physiologicalReaction direction="left-to-right" evidence="10">
        <dbReference type="Rhea" id="RHEA:67393"/>
    </physiologicalReaction>
</comment>
<dbReference type="GO" id="GO:0046872">
    <property type="term" value="F:metal ion binding"/>
    <property type="evidence" value="ECO:0007669"/>
    <property type="project" value="UniProtKB-KW"/>
</dbReference>
<evidence type="ECO:0000256" key="3">
    <source>
        <dbReference type="ARBA" id="ARBA00011245"/>
    </source>
</evidence>
<comment type="catalytic activity">
    <reaction evidence="19">
        <text>O(6)-methyl-dGTP + H2O = O(6)-methyl-dGMP + diphosphate + H(+)</text>
        <dbReference type="Rhea" id="RHEA:67600"/>
        <dbReference type="ChEBI" id="CHEBI:15377"/>
        <dbReference type="ChEBI" id="CHEBI:15378"/>
        <dbReference type="ChEBI" id="CHEBI:33019"/>
        <dbReference type="ChEBI" id="CHEBI:169974"/>
        <dbReference type="ChEBI" id="CHEBI:169975"/>
    </reaction>
    <physiologicalReaction direction="left-to-right" evidence="19">
        <dbReference type="Rhea" id="RHEA:67601"/>
    </physiologicalReaction>
</comment>
<evidence type="ECO:0000256" key="4">
    <source>
        <dbReference type="ARBA" id="ARBA00022723"/>
    </source>
</evidence>
<keyword evidence="5" id="KW-0378">Hydrolase</keyword>
<dbReference type="PANTHER" id="PTHR43758:SF2">
    <property type="entry name" value="OXIDIZED PURINE NUCLEOSIDE TRIPHOSPHATE HYDROLASE"/>
    <property type="match status" value="1"/>
</dbReference>
<comment type="catalytic activity">
    <reaction evidence="20">
        <text>N(6)-methyl-dATP + H2O = N(6)-methyl-dAMP + diphosphate + H(+)</text>
        <dbReference type="Rhea" id="RHEA:67604"/>
        <dbReference type="ChEBI" id="CHEBI:15377"/>
        <dbReference type="ChEBI" id="CHEBI:15378"/>
        <dbReference type="ChEBI" id="CHEBI:33019"/>
        <dbReference type="ChEBI" id="CHEBI:169976"/>
        <dbReference type="ChEBI" id="CHEBI:172872"/>
    </reaction>
    <physiologicalReaction direction="left-to-right" evidence="20">
        <dbReference type="Rhea" id="RHEA:67605"/>
    </physiologicalReaction>
</comment>
<dbReference type="Gene3D" id="3.90.79.10">
    <property type="entry name" value="Nucleoside Triphosphate Pyrophosphohydrolase"/>
    <property type="match status" value="1"/>
</dbReference>
<evidence type="ECO:0000256" key="14">
    <source>
        <dbReference type="ARBA" id="ARBA00030634"/>
    </source>
</evidence>
<dbReference type="PROSITE" id="PS51462">
    <property type="entry name" value="NUDIX"/>
    <property type="match status" value="1"/>
</dbReference>
<feature type="domain" description="Nudix hydrolase" evidence="23">
    <location>
        <begin position="5"/>
        <end position="132"/>
    </location>
</feature>
<comment type="catalytic activity">
    <reaction evidence="9">
        <text>8-oxo-dGTP + H2O = 8-oxo-dGMP + diphosphate + H(+)</text>
        <dbReference type="Rhea" id="RHEA:31575"/>
        <dbReference type="ChEBI" id="CHEBI:15377"/>
        <dbReference type="ChEBI" id="CHEBI:15378"/>
        <dbReference type="ChEBI" id="CHEBI:33019"/>
        <dbReference type="ChEBI" id="CHEBI:63224"/>
        <dbReference type="ChEBI" id="CHEBI:77896"/>
    </reaction>
    <physiologicalReaction direction="left-to-right" evidence="9">
        <dbReference type="Rhea" id="RHEA:31576"/>
    </physiologicalReaction>
</comment>
<comment type="similarity">
    <text evidence="2">Belongs to the Nudix hydrolase family.</text>
</comment>
<dbReference type="GO" id="GO:0008828">
    <property type="term" value="F:dATP diphosphatase activity"/>
    <property type="evidence" value="ECO:0007669"/>
    <property type="project" value="UniProtKB-EC"/>
</dbReference>
<dbReference type="AlphaFoldDB" id="A0A0G1E5M1"/>
<feature type="region of interest" description="Disordered" evidence="22">
    <location>
        <begin position="35"/>
        <end position="55"/>
    </location>
</feature>
<comment type="catalytic activity">
    <reaction evidence="7">
        <text>8-oxo-dATP + H2O = 8-oxo-dAMP + diphosphate + H(+)</text>
        <dbReference type="Rhea" id="RHEA:65396"/>
        <dbReference type="ChEBI" id="CHEBI:15377"/>
        <dbReference type="ChEBI" id="CHEBI:15378"/>
        <dbReference type="ChEBI" id="CHEBI:33019"/>
        <dbReference type="ChEBI" id="CHEBI:71361"/>
        <dbReference type="ChEBI" id="CHEBI:172871"/>
    </reaction>
    <physiologicalReaction direction="left-to-right" evidence="7">
        <dbReference type="Rhea" id="RHEA:65397"/>
    </physiologicalReaction>
</comment>
<dbReference type="EC" id="3.6.1.56" evidence="11"/>
<evidence type="ECO:0000256" key="15">
    <source>
        <dbReference type="ARBA" id="ARBA00030682"/>
    </source>
</evidence>
<evidence type="ECO:0000256" key="8">
    <source>
        <dbReference type="ARBA" id="ARBA00024459"/>
    </source>
</evidence>
<evidence type="ECO:0000256" key="6">
    <source>
        <dbReference type="ARBA" id="ARBA00022842"/>
    </source>
</evidence>
<evidence type="ECO:0000256" key="17">
    <source>
        <dbReference type="ARBA" id="ARBA00032071"/>
    </source>
</evidence>
<reference evidence="24 25" key="1">
    <citation type="journal article" date="2015" name="Nature">
        <title>rRNA introns, odd ribosomes, and small enigmatic genomes across a large radiation of phyla.</title>
        <authorList>
            <person name="Brown C.T."/>
            <person name="Hug L.A."/>
            <person name="Thomas B.C."/>
            <person name="Sharon I."/>
            <person name="Castelle C.J."/>
            <person name="Singh A."/>
            <person name="Wilkins M.J."/>
            <person name="Williams K.H."/>
            <person name="Banfield J.F."/>
        </authorList>
    </citation>
    <scope>NUCLEOTIDE SEQUENCE [LARGE SCALE GENOMIC DNA]</scope>
</reference>
<dbReference type="GO" id="GO:0005737">
    <property type="term" value="C:cytoplasm"/>
    <property type="evidence" value="ECO:0007669"/>
    <property type="project" value="TreeGrafter"/>
</dbReference>
<dbReference type="InterPro" id="IPR000086">
    <property type="entry name" value="NUDIX_hydrolase_dom"/>
</dbReference>
<evidence type="ECO:0000256" key="21">
    <source>
        <dbReference type="ARBA" id="ARBA00053094"/>
    </source>
</evidence>
<keyword evidence="4" id="KW-0479">Metal-binding</keyword>